<proteinExistence type="predicted"/>
<dbReference type="GO" id="GO:0000156">
    <property type="term" value="F:phosphorelay response regulator activity"/>
    <property type="evidence" value="ECO:0007669"/>
    <property type="project" value="TreeGrafter"/>
</dbReference>
<dbReference type="Gene3D" id="1.10.10.10">
    <property type="entry name" value="Winged helix-like DNA-binding domain superfamily/Winged helix DNA-binding domain"/>
    <property type="match status" value="1"/>
</dbReference>
<dbReference type="SUPFAM" id="SSF46894">
    <property type="entry name" value="C-terminal effector domain of the bipartite response regulators"/>
    <property type="match status" value="1"/>
</dbReference>
<dbReference type="KEGG" id="gba:J421_5792"/>
<dbReference type="Proteomes" id="UP000019151">
    <property type="component" value="Plasmid 2"/>
</dbReference>
<keyword evidence="10" id="KW-0614">Plasmid</keyword>
<dbReference type="InterPro" id="IPR016032">
    <property type="entry name" value="Sig_transdc_resp-reg_C-effctor"/>
</dbReference>
<organism evidence="10 11">
    <name type="scientific">Gemmatirosa kalamazoonensis</name>
    <dbReference type="NCBI Taxonomy" id="861299"/>
    <lineage>
        <taxon>Bacteria</taxon>
        <taxon>Pseudomonadati</taxon>
        <taxon>Gemmatimonadota</taxon>
        <taxon>Gemmatimonadia</taxon>
        <taxon>Gemmatimonadales</taxon>
        <taxon>Gemmatimonadaceae</taxon>
        <taxon>Gemmatirosa</taxon>
    </lineage>
</organism>
<dbReference type="PANTHER" id="PTHR48111:SF1">
    <property type="entry name" value="TWO-COMPONENT RESPONSE REGULATOR ORR33"/>
    <property type="match status" value="1"/>
</dbReference>
<protein>
    <submittedName>
        <fullName evidence="10">Transcriptional regulator domain-containing protein</fullName>
    </submittedName>
</protein>
<evidence type="ECO:0000256" key="2">
    <source>
        <dbReference type="ARBA" id="ARBA00023012"/>
    </source>
</evidence>
<dbReference type="eggNOG" id="COG0745">
    <property type="taxonomic scope" value="Bacteria"/>
</dbReference>
<evidence type="ECO:0000259" key="9">
    <source>
        <dbReference type="PROSITE" id="PS51755"/>
    </source>
</evidence>
<dbReference type="Pfam" id="PF00486">
    <property type="entry name" value="Trans_reg_C"/>
    <property type="match status" value="1"/>
</dbReference>
<dbReference type="HOGENOM" id="CLU_000445_30_4_0"/>
<dbReference type="InterPro" id="IPR039420">
    <property type="entry name" value="WalR-like"/>
</dbReference>
<evidence type="ECO:0000256" key="6">
    <source>
        <dbReference type="PROSITE-ProRule" id="PRU00169"/>
    </source>
</evidence>
<dbReference type="PROSITE" id="PS51755">
    <property type="entry name" value="OMPR_PHOB"/>
    <property type="match status" value="1"/>
</dbReference>
<dbReference type="GO" id="GO:0006355">
    <property type="term" value="P:regulation of DNA-templated transcription"/>
    <property type="evidence" value="ECO:0007669"/>
    <property type="project" value="InterPro"/>
</dbReference>
<dbReference type="GO" id="GO:0032993">
    <property type="term" value="C:protein-DNA complex"/>
    <property type="evidence" value="ECO:0007669"/>
    <property type="project" value="TreeGrafter"/>
</dbReference>
<dbReference type="OrthoDB" id="9802426at2"/>
<dbReference type="FunCoup" id="W0RS93">
    <property type="interactions" value="424"/>
</dbReference>
<feature type="DNA-binding region" description="OmpR/PhoB-type" evidence="7">
    <location>
        <begin position="138"/>
        <end position="237"/>
    </location>
</feature>
<accession>W0RS93</accession>
<gene>
    <name evidence="10" type="ORF">J421_5792</name>
</gene>
<dbReference type="InterPro" id="IPR036388">
    <property type="entry name" value="WH-like_DNA-bd_sf"/>
</dbReference>
<keyword evidence="4 7" id="KW-0238">DNA-binding</keyword>
<dbReference type="PROSITE" id="PS50110">
    <property type="entry name" value="RESPONSE_REGULATORY"/>
    <property type="match status" value="1"/>
</dbReference>
<dbReference type="GO" id="GO:0005829">
    <property type="term" value="C:cytosol"/>
    <property type="evidence" value="ECO:0007669"/>
    <property type="project" value="TreeGrafter"/>
</dbReference>
<keyword evidence="3" id="KW-0805">Transcription regulation</keyword>
<dbReference type="RefSeq" id="WP_025414633.1">
    <property type="nucleotide sequence ID" value="NZ_CP007130.1"/>
</dbReference>
<name>W0RS93_9BACT</name>
<dbReference type="SMART" id="SM00448">
    <property type="entry name" value="REC"/>
    <property type="match status" value="1"/>
</dbReference>
<feature type="domain" description="Response regulatory" evidence="8">
    <location>
        <begin position="3"/>
        <end position="117"/>
    </location>
</feature>
<feature type="modified residue" description="4-aspartylphosphate" evidence="6">
    <location>
        <position position="52"/>
    </location>
</feature>
<dbReference type="EMBL" id="CP007130">
    <property type="protein sequence ID" value="AHG93327.1"/>
    <property type="molecule type" value="Genomic_DNA"/>
</dbReference>
<evidence type="ECO:0000313" key="10">
    <source>
        <dbReference type="EMBL" id="AHG93327.1"/>
    </source>
</evidence>
<dbReference type="InterPro" id="IPR001867">
    <property type="entry name" value="OmpR/PhoB-type_DNA-bd"/>
</dbReference>
<dbReference type="InterPro" id="IPR001789">
    <property type="entry name" value="Sig_transdc_resp-reg_receiver"/>
</dbReference>
<dbReference type="InParanoid" id="W0RS93"/>
<geneLocation type="plasmid" evidence="10 11">
    <name>2</name>
</geneLocation>
<dbReference type="Gene3D" id="3.40.50.2300">
    <property type="match status" value="1"/>
</dbReference>
<keyword evidence="1 6" id="KW-0597">Phosphoprotein</keyword>
<dbReference type="AlphaFoldDB" id="W0RS93"/>
<evidence type="ECO:0000256" key="1">
    <source>
        <dbReference type="ARBA" id="ARBA00022553"/>
    </source>
</evidence>
<evidence type="ECO:0000256" key="4">
    <source>
        <dbReference type="ARBA" id="ARBA00023125"/>
    </source>
</evidence>
<evidence type="ECO:0000259" key="8">
    <source>
        <dbReference type="PROSITE" id="PS50110"/>
    </source>
</evidence>
<dbReference type="PANTHER" id="PTHR48111">
    <property type="entry name" value="REGULATOR OF RPOS"/>
    <property type="match status" value="1"/>
</dbReference>
<keyword evidence="5" id="KW-0804">Transcription</keyword>
<keyword evidence="11" id="KW-1185">Reference proteome</keyword>
<feature type="domain" description="OmpR/PhoB-type" evidence="9">
    <location>
        <begin position="138"/>
        <end position="237"/>
    </location>
</feature>
<dbReference type="SUPFAM" id="SSF52172">
    <property type="entry name" value="CheY-like"/>
    <property type="match status" value="1"/>
</dbReference>
<dbReference type="InterPro" id="IPR011006">
    <property type="entry name" value="CheY-like_superfamily"/>
</dbReference>
<dbReference type="SMART" id="SM00862">
    <property type="entry name" value="Trans_reg_C"/>
    <property type="match status" value="1"/>
</dbReference>
<evidence type="ECO:0000256" key="7">
    <source>
        <dbReference type="PROSITE-ProRule" id="PRU01091"/>
    </source>
</evidence>
<dbReference type="Pfam" id="PF00072">
    <property type="entry name" value="Response_reg"/>
    <property type="match status" value="1"/>
</dbReference>
<evidence type="ECO:0000256" key="3">
    <source>
        <dbReference type="ARBA" id="ARBA00023015"/>
    </source>
</evidence>
<dbReference type="CDD" id="cd00383">
    <property type="entry name" value="trans_reg_C"/>
    <property type="match status" value="1"/>
</dbReference>
<keyword evidence="2" id="KW-0902">Two-component regulatory system</keyword>
<dbReference type="Gene3D" id="6.10.250.690">
    <property type="match status" value="1"/>
</dbReference>
<evidence type="ECO:0000256" key="5">
    <source>
        <dbReference type="ARBA" id="ARBA00023163"/>
    </source>
</evidence>
<dbReference type="GO" id="GO:0000976">
    <property type="term" value="F:transcription cis-regulatory region binding"/>
    <property type="evidence" value="ECO:0007669"/>
    <property type="project" value="TreeGrafter"/>
</dbReference>
<sequence length="237" mass="26408">MADILIVEDDADIASGLRENLELEGHAVRIAPAGTMALALARDRRPDLVILDLSLPDMDGHELLRRFRMQGYTSAVVILSARDAQAEKIVGLRLGADDYVTKPFGVLELLARIDAVLRRTGTETARSAAPPAEHGPTRDVERVRDVEVDRDARVVRVAGQHVALSPKEFDLLDALLRRQGRLATRRELLREVWGYSTLVSSRTVDTHVAQLRRKLERDPVQPELILTVAKSGYRLNM</sequence>
<reference evidence="10 11" key="1">
    <citation type="journal article" date="2014" name="Genome Announc.">
        <title>Genome Sequence and Methylome of Soil Bacterium Gemmatirosa kalamazoonensis KBS708T, a Member of the Rarely Cultivated Gemmatimonadetes Phylum.</title>
        <authorList>
            <person name="Debruyn J.M."/>
            <person name="Radosevich M."/>
            <person name="Wommack K.E."/>
            <person name="Polson S.W."/>
            <person name="Hauser L.J."/>
            <person name="Fawaz M.N."/>
            <person name="Korlach J."/>
            <person name="Tsai Y.C."/>
        </authorList>
    </citation>
    <scope>NUCLEOTIDE SEQUENCE [LARGE SCALE GENOMIC DNA]</scope>
    <source>
        <strain evidence="10 11">KBS708</strain>
        <plasmid evidence="11">Plasmid 2</plasmid>
    </source>
</reference>
<evidence type="ECO:0000313" key="11">
    <source>
        <dbReference type="Proteomes" id="UP000019151"/>
    </source>
</evidence>